<accession>A0A834MFK4</accession>
<dbReference type="EMBL" id="JAACXV010006222">
    <property type="protein sequence ID" value="KAF7276524.1"/>
    <property type="molecule type" value="Genomic_DNA"/>
</dbReference>
<comment type="caution">
    <text evidence="1">The sequence shown here is derived from an EMBL/GenBank/DDBJ whole genome shotgun (WGS) entry which is preliminary data.</text>
</comment>
<evidence type="ECO:0000313" key="2">
    <source>
        <dbReference type="Proteomes" id="UP000625711"/>
    </source>
</evidence>
<proteinExistence type="predicted"/>
<protein>
    <submittedName>
        <fullName evidence="1">Uncharacterized protein</fullName>
    </submittedName>
</protein>
<sequence length="51" mass="5991">MWRSLSKAPSANALLNRLMTYRYLDEDCRSRCLLRPAQDHMINENKAGHNE</sequence>
<dbReference type="Proteomes" id="UP000625711">
    <property type="component" value="Unassembled WGS sequence"/>
</dbReference>
<feature type="non-terminal residue" evidence="1">
    <location>
        <position position="51"/>
    </location>
</feature>
<reference evidence="1" key="1">
    <citation type="submission" date="2020-08" db="EMBL/GenBank/DDBJ databases">
        <title>Genome sequencing and assembly of the red palm weevil Rhynchophorus ferrugineus.</title>
        <authorList>
            <person name="Dias G.B."/>
            <person name="Bergman C.M."/>
            <person name="Manee M."/>
        </authorList>
    </citation>
    <scope>NUCLEOTIDE SEQUENCE</scope>
    <source>
        <strain evidence="1">AA-2017</strain>
        <tissue evidence="1">Whole larva</tissue>
    </source>
</reference>
<name>A0A834MFK4_RHYFE</name>
<dbReference type="AlphaFoldDB" id="A0A834MFK4"/>
<evidence type="ECO:0000313" key="1">
    <source>
        <dbReference type="EMBL" id="KAF7276524.1"/>
    </source>
</evidence>
<keyword evidence="2" id="KW-1185">Reference proteome</keyword>
<gene>
    <name evidence="1" type="ORF">GWI33_010135</name>
</gene>
<organism evidence="1 2">
    <name type="scientific">Rhynchophorus ferrugineus</name>
    <name type="common">Red palm weevil</name>
    <name type="synonym">Curculio ferrugineus</name>
    <dbReference type="NCBI Taxonomy" id="354439"/>
    <lineage>
        <taxon>Eukaryota</taxon>
        <taxon>Metazoa</taxon>
        <taxon>Ecdysozoa</taxon>
        <taxon>Arthropoda</taxon>
        <taxon>Hexapoda</taxon>
        <taxon>Insecta</taxon>
        <taxon>Pterygota</taxon>
        <taxon>Neoptera</taxon>
        <taxon>Endopterygota</taxon>
        <taxon>Coleoptera</taxon>
        <taxon>Polyphaga</taxon>
        <taxon>Cucujiformia</taxon>
        <taxon>Curculionidae</taxon>
        <taxon>Dryophthorinae</taxon>
        <taxon>Rhynchophorus</taxon>
    </lineage>
</organism>